<evidence type="ECO:0000256" key="1">
    <source>
        <dbReference type="SAM" id="Phobius"/>
    </source>
</evidence>
<proteinExistence type="predicted"/>
<sequence>MTNFLSIHTIRFVILLLLQVLLLSHVNFMGYINPYPYILFILLFPIKNNRMLFILLSFLLGLFIDMFLDSGGIHAAASVTIAFIRPAALKFSFGALYDHQAIKFNQVDFGQRFIYISILTLIHHFILFSLEIFNFSKIILVLQNTLFSSIFTILLSILITIIFSGTNKK</sequence>
<keyword evidence="1" id="KW-0472">Membrane</keyword>
<keyword evidence="1" id="KW-0812">Transmembrane</keyword>
<organism evidence="2 3">
    <name type="scientific">Lacinutrix venerupis</name>
    <dbReference type="NCBI Taxonomy" id="1486034"/>
    <lineage>
        <taxon>Bacteria</taxon>
        <taxon>Pseudomonadati</taxon>
        <taxon>Bacteroidota</taxon>
        <taxon>Flavobacteriia</taxon>
        <taxon>Flavobacteriales</taxon>
        <taxon>Flavobacteriaceae</taxon>
        <taxon>Lacinutrix</taxon>
    </lineage>
</organism>
<gene>
    <name evidence="2" type="ORF">BWR22_12820</name>
</gene>
<dbReference type="AlphaFoldDB" id="A0AAC9LQ09"/>
<feature type="transmembrane region" description="Helical" evidence="1">
    <location>
        <begin position="75"/>
        <end position="93"/>
    </location>
</feature>
<feature type="transmembrane region" description="Helical" evidence="1">
    <location>
        <begin position="113"/>
        <end position="133"/>
    </location>
</feature>
<keyword evidence="1" id="KW-1133">Transmembrane helix</keyword>
<evidence type="ECO:0000313" key="2">
    <source>
        <dbReference type="EMBL" id="APY01153.1"/>
    </source>
</evidence>
<dbReference type="EMBL" id="CP019352">
    <property type="protein sequence ID" value="APY01153.1"/>
    <property type="molecule type" value="Genomic_DNA"/>
</dbReference>
<evidence type="ECO:0000313" key="3">
    <source>
        <dbReference type="Proteomes" id="UP000187506"/>
    </source>
</evidence>
<reference evidence="2 3" key="1">
    <citation type="submission" date="2017-01" db="EMBL/GenBank/DDBJ databases">
        <title>Complete genome of Lacinutrix venerupis DOK2-8 isolated from seawater in Dokdo.</title>
        <authorList>
            <person name="Chi W.-J."/>
            <person name="Kim J.H."/>
        </authorList>
    </citation>
    <scope>NUCLEOTIDE SEQUENCE [LARGE SCALE GENOMIC DNA]</scope>
    <source>
        <strain evidence="2 3">DOK2-8</strain>
    </source>
</reference>
<dbReference type="RefSeq" id="WP_076734057.1">
    <property type="nucleotide sequence ID" value="NZ_CP019352.1"/>
</dbReference>
<dbReference type="KEGG" id="lvn:BWR22_12820"/>
<protein>
    <submittedName>
        <fullName evidence="2">Rod shape-determining protein MreD</fullName>
    </submittedName>
</protein>
<feature type="transmembrane region" description="Helical" evidence="1">
    <location>
        <begin position="12"/>
        <end position="31"/>
    </location>
</feature>
<dbReference type="Proteomes" id="UP000187506">
    <property type="component" value="Chromosome"/>
</dbReference>
<accession>A0AAC9LQ09</accession>
<name>A0AAC9LQ09_9FLAO</name>
<keyword evidence="3" id="KW-1185">Reference proteome</keyword>
<feature type="transmembrane region" description="Helical" evidence="1">
    <location>
        <begin position="145"/>
        <end position="165"/>
    </location>
</feature>